<dbReference type="GO" id="GO:0005886">
    <property type="term" value="C:plasma membrane"/>
    <property type="evidence" value="ECO:0007669"/>
    <property type="project" value="UniProtKB-SubCell"/>
</dbReference>
<evidence type="ECO:0000256" key="2">
    <source>
        <dbReference type="ARBA" id="ARBA00022475"/>
    </source>
</evidence>
<evidence type="ECO:0000259" key="8">
    <source>
        <dbReference type="Pfam" id="PF02470"/>
    </source>
</evidence>
<dbReference type="EMBL" id="CM001475">
    <property type="protein sequence ID" value="EIC30160.1"/>
    <property type="molecule type" value="Genomic_DNA"/>
</dbReference>
<gene>
    <name evidence="9" type="ORF">Metal_2438</name>
</gene>
<protein>
    <submittedName>
        <fullName evidence="9">Qaraquat-inducible protein B</fullName>
    </submittedName>
</protein>
<evidence type="ECO:0000256" key="3">
    <source>
        <dbReference type="ARBA" id="ARBA00022519"/>
    </source>
</evidence>
<comment type="subcellular location">
    <subcellularLocation>
        <location evidence="1">Cell inner membrane</location>
    </subcellularLocation>
</comment>
<feature type="domain" description="Mce/MlaD" evidence="8">
    <location>
        <begin position="289"/>
        <end position="389"/>
    </location>
</feature>
<feature type="domain" description="Mce/MlaD" evidence="8">
    <location>
        <begin position="161"/>
        <end position="221"/>
    </location>
</feature>
<accession>H8GI16</accession>
<keyword evidence="3" id="KW-0997">Cell inner membrane</keyword>
<evidence type="ECO:0000256" key="4">
    <source>
        <dbReference type="ARBA" id="ARBA00022692"/>
    </source>
</evidence>
<dbReference type="Proteomes" id="UP000005090">
    <property type="component" value="Chromosome"/>
</dbReference>
<dbReference type="AlphaFoldDB" id="H8GI16"/>
<evidence type="ECO:0000256" key="5">
    <source>
        <dbReference type="ARBA" id="ARBA00022989"/>
    </source>
</evidence>
<evidence type="ECO:0000256" key="6">
    <source>
        <dbReference type="ARBA" id="ARBA00023136"/>
    </source>
</evidence>
<keyword evidence="6 7" id="KW-0472">Membrane</keyword>
<dbReference type="eggNOG" id="COG1463">
    <property type="taxonomic scope" value="Bacteria"/>
</dbReference>
<dbReference type="Pfam" id="PF02470">
    <property type="entry name" value="MlaD"/>
    <property type="match status" value="3"/>
</dbReference>
<evidence type="ECO:0000313" key="10">
    <source>
        <dbReference type="Proteomes" id="UP000005090"/>
    </source>
</evidence>
<name>H8GI16_METAL</name>
<sequence length="527" mass="58686">MMNDEFAYETHDASLNKKPEFPLVWLLPICAFLVSGWLIYRSASEKGPVITIDFPTAEGLEVDKTKIRYLDVEIGKVTDISINDDSKTIKVTAQMQRDAENYLKKNTSFWAVRPQVGLAGISGLNTLLSGAYIEVKPGDGPHEHHFVGLPTAPVLKTEAKGRQFVLETANLGSLGPRTQINFHGIPVGEVLSQELSVNADSIRLVVFIKSPYDRFVRKDTRFWKDSGIDLSAGADGFKVRTGPLVSMLSGGIAFRTPPEDKVEDIQPEYAMFHLYDNYEQSTRIEYHNTLKYVMYFNGSVRGLTEGAPVQLRGIPIGTVTSISLELDAKTADIRIPVTVDLEPERIKEINKQPNVSNEDMIARLINKGLRAQLRTGSLLTGQLLVDLDFHPNNKITLHAHRGPYQEFPTIPSSLDQFTNSAQTIMDKISKLPLEELTAETNDTLKSLQATAKAANGMLSGTERTMRNADKTLQSADHLLRLLEPGSTTRHEFDMLLLELNQSAASIRQLTDYLEQHPEALLRGKDDE</sequence>
<evidence type="ECO:0000256" key="1">
    <source>
        <dbReference type="ARBA" id="ARBA00004533"/>
    </source>
</evidence>
<dbReference type="PANTHER" id="PTHR30462">
    <property type="entry name" value="INTERMEMBRANE TRANSPORT PROTEIN PQIB-RELATED"/>
    <property type="match status" value="1"/>
</dbReference>
<proteinExistence type="predicted"/>
<dbReference type="eggNOG" id="COG3008">
    <property type="taxonomic scope" value="Bacteria"/>
</dbReference>
<keyword evidence="5 7" id="KW-1133">Transmembrane helix</keyword>
<evidence type="ECO:0000256" key="7">
    <source>
        <dbReference type="SAM" id="Phobius"/>
    </source>
</evidence>
<reference evidence="9 10" key="1">
    <citation type="journal article" date="2013" name="Genome Announc.">
        <title>Genome Sequence of the Obligate Gammaproteobacterial Methanotroph Methylomicrobium album Strain BG8.</title>
        <authorList>
            <person name="Kits K.D."/>
            <person name="Kalyuzhnaya M.G."/>
            <person name="Klotz M.G."/>
            <person name="Jetten M.S."/>
            <person name="Op den Camp H.J."/>
            <person name="Vuilleumier S."/>
            <person name="Bringel F."/>
            <person name="Dispirito A.A."/>
            <person name="Murrell J.C."/>
            <person name="Bruce D."/>
            <person name="Cheng J.F."/>
            <person name="Copeland A."/>
            <person name="Goodwin L."/>
            <person name="Hauser L."/>
            <person name="Lajus A."/>
            <person name="Land M.L."/>
            <person name="Lapidus A."/>
            <person name="Lucas S."/>
            <person name="Medigue C."/>
            <person name="Pitluck S."/>
            <person name="Woyke T."/>
            <person name="Zeytun A."/>
            <person name="Stein L.Y."/>
        </authorList>
    </citation>
    <scope>NUCLEOTIDE SEQUENCE [LARGE SCALE GENOMIC DNA]</scope>
    <source>
        <strain evidence="9 10">BG8</strain>
    </source>
</reference>
<dbReference type="STRING" id="686340.Metal_2438"/>
<keyword evidence="4 7" id="KW-0812">Transmembrane</keyword>
<dbReference type="InterPro" id="IPR051800">
    <property type="entry name" value="PqiA-PqiB_transport"/>
</dbReference>
<dbReference type="RefSeq" id="WP_005372616.1">
    <property type="nucleotide sequence ID" value="NZ_CM001475.1"/>
</dbReference>
<feature type="domain" description="Mce/MlaD" evidence="8">
    <location>
        <begin position="47"/>
        <end position="138"/>
    </location>
</feature>
<organism evidence="9 10">
    <name type="scientific">Methylomicrobium album BG8</name>
    <dbReference type="NCBI Taxonomy" id="686340"/>
    <lineage>
        <taxon>Bacteria</taxon>
        <taxon>Pseudomonadati</taxon>
        <taxon>Pseudomonadota</taxon>
        <taxon>Gammaproteobacteria</taxon>
        <taxon>Methylococcales</taxon>
        <taxon>Methylococcaceae</taxon>
        <taxon>Methylomicrobium</taxon>
    </lineage>
</organism>
<feature type="transmembrane region" description="Helical" evidence="7">
    <location>
        <begin position="21"/>
        <end position="40"/>
    </location>
</feature>
<dbReference type="InterPro" id="IPR003399">
    <property type="entry name" value="Mce/MlaD"/>
</dbReference>
<keyword evidence="2" id="KW-1003">Cell membrane</keyword>
<dbReference type="PANTHER" id="PTHR30462:SF0">
    <property type="entry name" value="INTERMEMBRANE TRANSPORT PROTEIN YEBT"/>
    <property type="match status" value="1"/>
</dbReference>
<keyword evidence="10" id="KW-1185">Reference proteome</keyword>
<dbReference type="HOGENOM" id="CLU_018765_3_0_6"/>
<evidence type="ECO:0000313" key="9">
    <source>
        <dbReference type="EMBL" id="EIC30160.1"/>
    </source>
</evidence>